<accession>A0A255HBU8</accession>
<dbReference type="SUPFAM" id="SSF51556">
    <property type="entry name" value="Metallo-dependent hydrolases"/>
    <property type="match status" value="1"/>
</dbReference>
<dbReference type="SUPFAM" id="SSF51338">
    <property type="entry name" value="Composite domain of metallo-dependent hydrolases"/>
    <property type="match status" value="1"/>
</dbReference>
<gene>
    <name evidence="2" type="ORF">CGZ93_01150</name>
</gene>
<dbReference type="AlphaFoldDB" id="A0A255HBU8"/>
<evidence type="ECO:0000259" key="1">
    <source>
        <dbReference type="Pfam" id="PF07969"/>
    </source>
</evidence>
<comment type="caution">
    <text evidence="2">The sequence shown here is derived from an EMBL/GenBank/DDBJ whole genome shotgun (WGS) entry which is preliminary data.</text>
</comment>
<sequence length="538" mass="56590">MSTPADSRIVLRGGSIPHADGVRRADLAVQNGRIRAVGEVDRRADDLVIDAGDRLLLPGFVDAHSHADGLLGDPEVQLALLRQGVTTIIAGQDGVSYPPGDGAYATDYFAAINGPHPAYRGDGVAGYLSSVDDAGPLNAACLVPAGTVRFEVCGRDEAPATPEQTVAMTALVESGLAEGAVGLSTGLDYVPGIFQQASEIAALCHPVARSGGVYVTHLRGGYEANTAAGIAEVAEIARLTAAATGAELPVHVSHFHADAPIVLDQLDKLATAGLSATFDAYPYVRGCSLLAMPLLPHALSARPLPQVLAALTDPDRRPALRQSCLARVTTSASLGTGWAEMITLAHVAAPEFSWTHGFSLRQAAARVEAEPIDLALDLLAAARLEVNVVMAVPHERGPAELARIFSRPEHVGGSDGIFIGAHPHPRARGSFARYLREFVREQQSWTWSDAVAHLASHPVDRFALGERGRIRVGSVADLLVIDPHTVADTATYDQPLGLSVGIDDVLVAGTPVLRDGELTGAHPGRGLRRTRTHQIFPQ</sequence>
<dbReference type="InterPro" id="IPR013108">
    <property type="entry name" value="Amidohydro_3"/>
</dbReference>
<dbReference type="GO" id="GO:0005829">
    <property type="term" value="C:cytosol"/>
    <property type="evidence" value="ECO:0007669"/>
    <property type="project" value="TreeGrafter"/>
</dbReference>
<organism evidence="2 3">
    <name type="scientific">Enemella dayhoffiae</name>
    <dbReference type="NCBI Taxonomy" id="2016507"/>
    <lineage>
        <taxon>Bacteria</taxon>
        <taxon>Bacillati</taxon>
        <taxon>Actinomycetota</taxon>
        <taxon>Actinomycetes</taxon>
        <taxon>Propionibacteriales</taxon>
        <taxon>Propionibacteriaceae</taxon>
        <taxon>Enemella</taxon>
    </lineage>
</organism>
<dbReference type="Gene3D" id="3.20.20.140">
    <property type="entry name" value="Metal-dependent hydrolases"/>
    <property type="match status" value="2"/>
</dbReference>
<evidence type="ECO:0000313" key="3">
    <source>
        <dbReference type="Proteomes" id="UP000216311"/>
    </source>
</evidence>
<dbReference type="InterPro" id="IPR011059">
    <property type="entry name" value="Metal-dep_hydrolase_composite"/>
</dbReference>
<dbReference type="PANTHER" id="PTHR11647">
    <property type="entry name" value="HYDRANTOINASE/DIHYDROPYRIMIDINASE FAMILY MEMBER"/>
    <property type="match status" value="1"/>
</dbReference>
<proteinExistence type="predicted"/>
<dbReference type="EMBL" id="NMVQ01000001">
    <property type="protein sequence ID" value="OYO25097.1"/>
    <property type="molecule type" value="Genomic_DNA"/>
</dbReference>
<keyword evidence="3" id="KW-1185">Reference proteome</keyword>
<feature type="domain" description="Amidohydrolase 3" evidence="1">
    <location>
        <begin position="48"/>
        <end position="512"/>
    </location>
</feature>
<dbReference type="OrthoDB" id="9766983at2"/>
<dbReference type="Pfam" id="PF07969">
    <property type="entry name" value="Amidohydro_3"/>
    <property type="match status" value="1"/>
</dbReference>
<dbReference type="Proteomes" id="UP000216311">
    <property type="component" value="Unassembled WGS sequence"/>
</dbReference>
<protein>
    <submittedName>
        <fullName evidence="2">N-acyl-D-aspartate/D-glutamate deacylase</fullName>
    </submittedName>
</protein>
<dbReference type="GO" id="GO:0016812">
    <property type="term" value="F:hydrolase activity, acting on carbon-nitrogen (but not peptide) bonds, in cyclic amides"/>
    <property type="evidence" value="ECO:0007669"/>
    <property type="project" value="TreeGrafter"/>
</dbReference>
<dbReference type="InterPro" id="IPR032466">
    <property type="entry name" value="Metal_Hydrolase"/>
</dbReference>
<reference evidence="2 3" key="1">
    <citation type="submission" date="2017-07" db="EMBL/GenBank/DDBJ databases">
        <title>Draft whole genome sequences of clinical Proprionibacteriaceae strains.</title>
        <authorList>
            <person name="Bernier A.-M."/>
            <person name="Bernard K."/>
            <person name="Domingo M.-C."/>
        </authorList>
    </citation>
    <scope>NUCLEOTIDE SEQUENCE [LARGE SCALE GENOMIC DNA]</scope>
    <source>
        <strain evidence="2 3">NML 130396</strain>
    </source>
</reference>
<dbReference type="RefSeq" id="WP_094362304.1">
    <property type="nucleotide sequence ID" value="NZ_NMVQ01000001.1"/>
</dbReference>
<dbReference type="PANTHER" id="PTHR11647:SF1">
    <property type="entry name" value="COLLAPSIN RESPONSE MEDIATOR PROTEIN"/>
    <property type="match status" value="1"/>
</dbReference>
<evidence type="ECO:0000313" key="2">
    <source>
        <dbReference type="EMBL" id="OYO25097.1"/>
    </source>
</evidence>
<name>A0A255HBU8_9ACTN</name>
<dbReference type="InterPro" id="IPR050378">
    <property type="entry name" value="Metallo-dep_Hydrolases_sf"/>
</dbReference>